<dbReference type="RefSeq" id="WP_255135275.1">
    <property type="nucleotide sequence ID" value="NZ_JANDBC010000002.1"/>
</dbReference>
<sequence length="358" mass="40218">MRKAPEDQLLVNYLLGICTPKELDFVEQWLAQSPGNAEVLEQVLEKLNKASHTPISKERSKKRLFRQVESDLIAARFFSKAAPTKVKEQQETTSSGFQKTSLVVKSLALVAVVSIALVFTFQISKSSNPSEASHITELHERQLSYGQTSTFRFNDGSVITLNGGSTLRYPEQFSPQTREVYLEGEAFFDIAPDQNRPFIVHVGNTTTRVLGTSFNIKAYSNDEKIQVTVIEGKVGVSGKPNENGGSAPEQPIILGENQWATYHQSGEFFEQGEGNIWEQIAWKDQVLIFNDKPFSEVAKMLERWYGVDIILQGEQLQDAKLKGEHKNMSLERVLQSIQFILGIEYTIEEQVVTIQAAE</sequence>
<accession>A0A9X2RF09</accession>
<evidence type="ECO:0000259" key="2">
    <source>
        <dbReference type="Pfam" id="PF16344"/>
    </source>
</evidence>
<dbReference type="Proteomes" id="UP001139125">
    <property type="component" value="Unassembled WGS sequence"/>
</dbReference>
<name>A0A9X2RF09_9BACT</name>
<dbReference type="InterPro" id="IPR012373">
    <property type="entry name" value="Ferrdict_sens_TM"/>
</dbReference>
<dbReference type="PIRSF" id="PIRSF018266">
    <property type="entry name" value="FecR"/>
    <property type="match status" value="1"/>
</dbReference>
<dbReference type="Gene3D" id="2.60.120.1440">
    <property type="match status" value="1"/>
</dbReference>
<evidence type="ECO:0000259" key="1">
    <source>
        <dbReference type="Pfam" id="PF04773"/>
    </source>
</evidence>
<protein>
    <submittedName>
        <fullName evidence="3">DUF4974 domain-containing protein</fullName>
    </submittedName>
</protein>
<evidence type="ECO:0000313" key="4">
    <source>
        <dbReference type="Proteomes" id="UP001139125"/>
    </source>
</evidence>
<dbReference type="Pfam" id="PF04773">
    <property type="entry name" value="FecR"/>
    <property type="match status" value="1"/>
</dbReference>
<dbReference type="InterPro" id="IPR006860">
    <property type="entry name" value="FecR"/>
</dbReference>
<evidence type="ECO:0000313" key="3">
    <source>
        <dbReference type="EMBL" id="MCP9292391.1"/>
    </source>
</evidence>
<feature type="domain" description="Protein FecR C-terminal" evidence="2">
    <location>
        <begin position="287"/>
        <end position="354"/>
    </location>
</feature>
<organism evidence="3 4">
    <name type="scientific">Gracilimonas sediminicola</name>
    <dbReference type="NCBI Taxonomy" id="2952158"/>
    <lineage>
        <taxon>Bacteria</taxon>
        <taxon>Pseudomonadati</taxon>
        <taxon>Balneolota</taxon>
        <taxon>Balneolia</taxon>
        <taxon>Balneolales</taxon>
        <taxon>Balneolaceae</taxon>
        <taxon>Gracilimonas</taxon>
    </lineage>
</organism>
<feature type="domain" description="FecR protein" evidence="1">
    <location>
        <begin position="146"/>
        <end position="234"/>
    </location>
</feature>
<proteinExistence type="predicted"/>
<dbReference type="AlphaFoldDB" id="A0A9X2RF09"/>
<dbReference type="Pfam" id="PF16344">
    <property type="entry name" value="FecR_C"/>
    <property type="match status" value="1"/>
</dbReference>
<dbReference type="PANTHER" id="PTHR30273:SF2">
    <property type="entry name" value="PROTEIN FECR"/>
    <property type="match status" value="1"/>
</dbReference>
<reference evidence="3" key="1">
    <citation type="submission" date="2022-06" db="EMBL/GenBank/DDBJ databases">
        <title>Gracilimonas sp. CAU 1638 isolated from sea sediment.</title>
        <authorList>
            <person name="Kim W."/>
        </authorList>
    </citation>
    <scope>NUCLEOTIDE SEQUENCE</scope>
    <source>
        <strain evidence="3">CAU 1638</strain>
    </source>
</reference>
<keyword evidence="4" id="KW-1185">Reference proteome</keyword>
<dbReference type="EMBL" id="JANDBC010000002">
    <property type="protein sequence ID" value="MCP9292391.1"/>
    <property type="molecule type" value="Genomic_DNA"/>
</dbReference>
<dbReference type="PANTHER" id="PTHR30273">
    <property type="entry name" value="PERIPLASMIC SIGNAL SENSOR AND SIGMA FACTOR ACTIVATOR FECR-RELATED"/>
    <property type="match status" value="1"/>
</dbReference>
<dbReference type="Gene3D" id="3.55.50.30">
    <property type="match status" value="1"/>
</dbReference>
<comment type="caution">
    <text evidence="3">The sequence shown here is derived from an EMBL/GenBank/DDBJ whole genome shotgun (WGS) entry which is preliminary data.</text>
</comment>
<gene>
    <name evidence="3" type="ORF">NM125_12460</name>
</gene>
<dbReference type="GO" id="GO:0016989">
    <property type="term" value="F:sigma factor antagonist activity"/>
    <property type="evidence" value="ECO:0007669"/>
    <property type="project" value="TreeGrafter"/>
</dbReference>
<dbReference type="InterPro" id="IPR032508">
    <property type="entry name" value="FecR_C"/>
</dbReference>